<dbReference type="Gene3D" id="3.30.720.110">
    <property type="match status" value="1"/>
</dbReference>
<dbReference type="PANTHER" id="PTHR34109">
    <property type="entry name" value="BNAUNNG04460D PROTEIN-RELATED"/>
    <property type="match status" value="1"/>
</dbReference>
<dbReference type="Pfam" id="PF00903">
    <property type="entry name" value="Glyoxalase"/>
    <property type="match status" value="1"/>
</dbReference>
<protein>
    <submittedName>
        <fullName evidence="2">Uncharacterized conserved protein PhnB, glyoxalase superfamily</fullName>
    </submittedName>
</protein>
<feature type="domain" description="VOC" evidence="1">
    <location>
        <begin position="10"/>
        <end position="136"/>
    </location>
</feature>
<organism evidence="2 3">
    <name type="scientific">Geodermatophilus telluris</name>
    <dbReference type="NCBI Taxonomy" id="1190417"/>
    <lineage>
        <taxon>Bacteria</taxon>
        <taxon>Bacillati</taxon>
        <taxon>Actinomycetota</taxon>
        <taxon>Actinomycetes</taxon>
        <taxon>Geodermatophilales</taxon>
        <taxon>Geodermatophilaceae</taxon>
        <taxon>Geodermatophilus</taxon>
    </lineage>
</organism>
<name>A0A1G6KZI2_9ACTN</name>
<dbReference type="SUPFAM" id="SSF54593">
    <property type="entry name" value="Glyoxalase/Bleomycin resistance protein/Dihydroxybiphenyl dioxygenase"/>
    <property type="match status" value="1"/>
</dbReference>
<dbReference type="PANTHER" id="PTHR34109:SF1">
    <property type="entry name" value="VOC DOMAIN-CONTAINING PROTEIN"/>
    <property type="match status" value="1"/>
</dbReference>
<dbReference type="Proteomes" id="UP000199416">
    <property type="component" value="Unassembled WGS sequence"/>
</dbReference>
<sequence length="160" mass="17254">MAITNGRPDGYTTLTPFLVCSPAAEAIRFYEEVFGATVVSRMDAPDGTVPHAELQFESGRLQLGDPNPQFGLAAPRREGDLVSSSTCVYVADVDAVVARAVERGATVREEPATFVTGDRFGSVYDPFGHRWAVMTRVEDVSPEEAERRLAEWASSGGLDG</sequence>
<dbReference type="EMBL" id="FMZF01000002">
    <property type="protein sequence ID" value="SDC36364.1"/>
    <property type="molecule type" value="Genomic_DNA"/>
</dbReference>
<dbReference type="RefSeq" id="WP_091364119.1">
    <property type="nucleotide sequence ID" value="NZ_FMZF01000002.1"/>
</dbReference>
<reference evidence="3" key="1">
    <citation type="submission" date="2016-10" db="EMBL/GenBank/DDBJ databases">
        <authorList>
            <person name="Varghese N."/>
            <person name="Submissions S."/>
        </authorList>
    </citation>
    <scope>NUCLEOTIDE SEQUENCE [LARGE SCALE GENOMIC DNA]</scope>
    <source>
        <strain evidence="3">DSM 45421</strain>
    </source>
</reference>
<dbReference type="InterPro" id="IPR029068">
    <property type="entry name" value="Glyas_Bleomycin-R_OHBP_Dase"/>
</dbReference>
<dbReference type="OrthoDB" id="9795306at2"/>
<accession>A0A1G6KZI2</accession>
<proteinExistence type="predicted"/>
<evidence type="ECO:0000313" key="2">
    <source>
        <dbReference type="EMBL" id="SDC36364.1"/>
    </source>
</evidence>
<evidence type="ECO:0000313" key="3">
    <source>
        <dbReference type="Proteomes" id="UP000199416"/>
    </source>
</evidence>
<dbReference type="InterPro" id="IPR004360">
    <property type="entry name" value="Glyas_Fos-R_dOase_dom"/>
</dbReference>
<dbReference type="STRING" id="1190417.SAMN05660690_1118"/>
<dbReference type="AlphaFoldDB" id="A0A1G6KZI2"/>
<keyword evidence="3" id="KW-1185">Reference proteome</keyword>
<gene>
    <name evidence="2" type="ORF">SAMN05660690_1118</name>
</gene>
<dbReference type="PROSITE" id="PS51819">
    <property type="entry name" value="VOC"/>
    <property type="match status" value="1"/>
</dbReference>
<dbReference type="InterPro" id="IPR037523">
    <property type="entry name" value="VOC_core"/>
</dbReference>
<evidence type="ECO:0000259" key="1">
    <source>
        <dbReference type="PROSITE" id="PS51819"/>
    </source>
</evidence>
<dbReference type="Gene3D" id="3.30.720.120">
    <property type="match status" value="1"/>
</dbReference>